<organism evidence="6 7">
    <name type="scientific">Candida maltosa (strain Xu316)</name>
    <name type="common">Yeast</name>
    <dbReference type="NCBI Taxonomy" id="1245528"/>
    <lineage>
        <taxon>Eukaryota</taxon>
        <taxon>Fungi</taxon>
        <taxon>Dikarya</taxon>
        <taxon>Ascomycota</taxon>
        <taxon>Saccharomycotina</taxon>
        <taxon>Pichiomycetes</taxon>
        <taxon>Debaryomycetaceae</taxon>
        <taxon>Candida/Lodderomyces clade</taxon>
        <taxon>Candida</taxon>
    </lineage>
</organism>
<keyword evidence="1" id="KW-0175">Coiled coil</keyword>
<evidence type="ECO:0000259" key="5">
    <source>
        <dbReference type="PROSITE" id="PS51741"/>
    </source>
</evidence>
<dbReference type="OrthoDB" id="2155291at2759"/>
<dbReference type="Gene3D" id="1.10.555.10">
    <property type="entry name" value="Rho GTPase activation protein"/>
    <property type="match status" value="1"/>
</dbReference>
<gene>
    <name evidence="6" type="ORF">G210_4895</name>
</gene>
<feature type="domain" description="Rho-GAP" evidence="4">
    <location>
        <begin position="469"/>
        <end position="679"/>
    </location>
</feature>
<accession>M3JD71</accession>
<evidence type="ECO:0000259" key="3">
    <source>
        <dbReference type="PROSITE" id="PS50186"/>
    </source>
</evidence>
<dbReference type="InterPro" id="IPR031160">
    <property type="entry name" value="F_BAR_dom"/>
</dbReference>
<evidence type="ECO:0008006" key="8">
    <source>
        <dbReference type="Google" id="ProtNLM"/>
    </source>
</evidence>
<dbReference type="GO" id="GO:0000935">
    <property type="term" value="C:division septum"/>
    <property type="evidence" value="ECO:0007669"/>
    <property type="project" value="TreeGrafter"/>
</dbReference>
<dbReference type="PROSITE" id="PS50186">
    <property type="entry name" value="DEP"/>
    <property type="match status" value="1"/>
</dbReference>
<feature type="region of interest" description="Disordered" evidence="2">
    <location>
        <begin position="171"/>
        <end position="200"/>
    </location>
</feature>
<dbReference type="GO" id="GO:0005737">
    <property type="term" value="C:cytoplasm"/>
    <property type="evidence" value="ECO:0007669"/>
    <property type="project" value="TreeGrafter"/>
</dbReference>
<keyword evidence="7" id="KW-1185">Reference proteome</keyword>
<feature type="domain" description="DEP" evidence="3">
    <location>
        <begin position="223"/>
        <end position="302"/>
    </location>
</feature>
<feature type="domain" description="F-BAR" evidence="5">
    <location>
        <begin position="1"/>
        <end position="435"/>
    </location>
</feature>
<dbReference type="SMART" id="SM00324">
    <property type="entry name" value="RhoGAP"/>
    <property type="match status" value="1"/>
</dbReference>
<dbReference type="Gene3D" id="1.20.1270.60">
    <property type="entry name" value="Arfaptin homology (AH) domain/BAR domain"/>
    <property type="match status" value="2"/>
</dbReference>
<dbReference type="PANTHER" id="PTHR23065:SF17">
    <property type="entry name" value="RHO-GTPASE-ACTIVATING PROTEIN RGD2"/>
    <property type="match status" value="1"/>
</dbReference>
<name>M3JD71_CANMX</name>
<dbReference type="GO" id="GO:0005886">
    <property type="term" value="C:plasma membrane"/>
    <property type="evidence" value="ECO:0007669"/>
    <property type="project" value="TreeGrafter"/>
</dbReference>
<sequence length="877" mass="100393">MSFAENFWTKDYHKGYEKLFIQLNQGILENNDFIKLFEKRMDSELIYGNTLQSILSESRPTSARQLNDDYVSTIKNTFTKMNDSFYKQGQYHLNIAENIEINVLTPFIKWCKSHEERIKFSEAALNDKYKTFKQSQSKVEKIQKHYFNKCRILEEFKSYFNEDELQEELREMSLGKSSSGKKSNENGKIENKEEEEDDDDEEIYEFTHAQYDGKQIKALLQAMLTQIPLNAHKVAILGTYQNVSTGSSITQWLLEHMPEFNKNTEKAETFGQDLIKNEFIRVVGSMSKAFINSSQFYYQWKPLAFELAGIDNEYVGDSSIAKSLTFKFKDVKEAIGVNTVDFSDKSQLPELINEVNELDEQYYNEVITLDNLRCEFEEMILDHYTFMQQCELDRLKAIKKVTFDFLASFANRVRDLNAITDELVLLEETINPVNDLKFLIENYGTGKFNPTVILYDNYYDSNINQTFGVDLNVKSRLDKKVVPYIIQCILNHLDSIYPDLKNDEERINLWTQQVHLANVHKLRSQLNGLQDPAKISAVLQESHPLLITNVLKLYFIELPDSVIPYSNYDVIKLLYTNYHDESQTDLRINGLQNVLSELPKCNLATLDAILTHLSRLISIVGSKNEELAKVLQTKLSKEFGNLVLKPKIDTMNSLESSYLHDKFQNTLMVDLFNNRQTIFNELKRQSSSRRAANDGVSPVVSRNSSLSRHDSIKSGKGPHSAADSLLAKSKSRLESRLQSAVKTHKHKELPHQPQSQPAQEEPSSPVPSLPPKNSSTPSGSGLKRSPSPKKKSLNVLLDDEKKRTLSPSPVKYRPSNDIIFDKSPDSSALSSPPKFAPSLGRKSSVKDMAKSFENSSTEDFQDALSRNRSRSVSPKKE</sequence>
<dbReference type="GO" id="GO:0007264">
    <property type="term" value="P:small GTPase-mediated signal transduction"/>
    <property type="evidence" value="ECO:0007669"/>
    <property type="project" value="TreeGrafter"/>
</dbReference>
<dbReference type="InterPro" id="IPR036388">
    <property type="entry name" value="WH-like_DNA-bd_sf"/>
</dbReference>
<dbReference type="PROSITE" id="PS50238">
    <property type="entry name" value="RHOGAP"/>
    <property type="match status" value="1"/>
</dbReference>
<dbReference type="InterPro" id="IPR036390">
    <property type="entry name" value="WH_DNA-bd_sf"/>
</dbReference>
<protein>
    <recommendedName>
        <fullName evidence="8">Rho-GTPase-activating protein</fullName>
    </recommendedName>
</protein>
<dbReference type="SMART" id="SM00049">
    <property type="entry name" value="DEP"/>
    <property type="match status" value="1"/>
</dbReference>
<dbReference type="PROSITE" id="PS51741">
    <property type="entry name" value="F_BAR"/>
    <property type="match status" value="1"/>
</dbReference>
<dbReference type="HOGENOM" id="CLU_008201_1_0_1"/>
<proteinExistence type="predicted"/>
<dbReference type="SMART" id="SM00055">
    <property type="entry name" value="FCH"/>
    <property type="match status" value="1"/>
</dbReference>
<comment type="caution">
    <text evidence="6">The sequence shown here is derived from an EMBL/GenBank/DDBJ whole genome shotgun (WGS) entry which is preliminary data.</text>
</comment>
<evidence type="ECO:0000259" key="4">
    <source>
        <dbReference type="PROSITE" id="PS50238"/>
    </source>
</evidence>
<dbReference type="SUPFAM" id="SSF103657">
    <property type="entry name" value="BAR/IMD domain-like"/>
    <property type="match status" value="1"/>
</dbReference>
<dbReference type="InterPro" id="IPR008936">
    <property type="entry name" value="Rho_GTPase_activation_prot"/>
</dbReference>
<dbReference type="EMBL" id="AOGT01000370">
    <property type="protein sequence ID" value="EMG50098.1"/>
    <property type="molecule type" value="Genomic_DNA"/>
</dbReference>
<evidence type="ECO:0000313" key="6">
    <source>
        <dbReference type="EMBL" id="EMG50098.1"/>
    </source>
</evidence>
<dbReference type="GO" id="GO:0005096">
    <property type="term" value="F:GTPase activator activity"/>
    <property type="evidence" value="ECO:0007669"/>
    <property type="project" value="TreeGrafter"/>
</dbReference>
<dbReference type="Pfam" id="PF00610">
    <property type="entry name" value="DEP"/>
    <property type="match status" value="1"/>
</dbReference>
<feature type="compositionally biased region" description="Basic and acidic residues" evidence="2">
    <location>
        <begin position="182"/>
        <end position="191"/>
    </location>
</feature>
<dbReference type="InterPro" id="IPR000198">
    <property type="entry name" value="RhoGAP_dom"/>
</dbReference>
<dbReference type="PANTHER" id="PTHR23065">
    <property type="entry name" value="PROLINE-SERINE-THREONINE PHOSPHATASE INTERACTING PROTEIN 1"/>
    <property type="match status" value="1"/>
</dbReference>
<dbReference type="SUPFAM" id="SSF48350">
    <property type="entry name" value="GTPase activation domain, GAP"/>
    <property type="match status" value="1"/>
</dbReference>
<dbReference type="eggNOG" id="ENOG502QQWB">
    <property type="taxonomic scope" value="Eukaryota"/>
</dbReference>
<dbReference type="Pfam" id="PF00611">
    <property type="entry name" value="FCH"/>
    <property type="match status" value="1"/>
</dbReference>
<dbReference type="InterPro" id="IPR001060">
    <property type="entry name" value="FCH_dom"/>
</dbReference>
<evidence type="ECO:0000256" key="1">
    <source>
        <dbReference type="PROSITE-ProRule" id="PRU01077"/>
    </source>
</evidence>
<dbReference type="InterPro" id="IPR027267">
    <property type="entry name" value="AH/BAR_dom_sf"/>
</dbReference>
<dbReference type="Gene3D" id="1.10.10.10">
    <property type="entry name" value="Winged helix-like DNA-binding domain superfamily/Winged helix DNA-binding domain"/>
    <property type="match status" value="1"/>
</dbReference>
<evidence type="ECO:0000256" key="2">
    <source>
        <dbReference type="SAM" id="MobiDB-lite"/>
    </source>
</evidence>
<dbReference type="Proteomes" id="UP000011777">
    <property type="component" value="Unassembled WGS sequence"/>
</dbReference>
<dbReference type="GO" id="GO:0007010">
    <property type="term" value="P:cytoskeleton organization"/>
    <property type="evidence" value="ECO:0007669"/>
    <property type="project" value="TreeGrafter"/>
</dbReference>
<evidence type="ECO:0000313" key="7">
    <source>
        <dbReference type="Proteomes" id="UP000011777"/>
    </source>
</evidence>
<dbReference type="InterPro" id="IPR000591">
    <property type="entry name" value="DEP_dom"/>
</dbReference>
<feature type="compositionally biased region" description="Low complexity" evidence="2">
    <location>
        <begin position="751"/>
        <end position="763"/>
    </location>
</feature>
<feature type="compositionally biased region" description="Polar residues" evidence="2">
    <location>
        <begin position="852"/>
        <end position="877"/>
    </location>
</feature>
<dbReference type="AlphaFoldDB" id="M3JD71"/>
<dbReference type="Pfam" id="PF00620">
    <property type="entry name" value="RhoGAP"/>
    <property type="match status" value="1"/>
</dbReference>
<feature type="region of interest" description="Disordered" evidence="2">
    <location>
        <begin position="685"/>
        <end position="877"/>
    </location>
</feature>
<feature type="compositionally biased region" description="Low complexity" evidence="2">
    <location>
        <begin position="771"/>
        <end position="785"/>
    </location>
</feature>
<dbReference type="OMA" id="RKTWIYE"/>
<dbReference type="SUPFAM" id="SSF46785">
    <property type="entry name" value="Winged helix' DNA-binding domain"/>
    <property type="match status" value="1"/>
</dbReference>
<reference evidence="6 7" key="1">
    <citation type="submission" date="2013-02" db="EMBL/GenBank/DDBJ databases">
        <title>Genome sequence of Candida maltosa Xu316, a potential industrial strain for xylitol and ethanol production.</title>
        <authorList>
            <person name="Yu J."/>
            <person name="Wang Q."/>
            <person name="Geng X."/>
            <person name="Bao W."/>
            <person name="He P."/>
            <person name="Cai J."/>
        </authorList>
    </citation>
    <scope>NUCLEOTIDE SEQUENCE [LARGE SCALE GENOMIC DNA]</scope>
    <source>
        <strain evidence="7">Xu316</strain>
    </source>
</reference>
<dbReference type="STRING" id="1245528.M3JD71"/>